<gene>
    <name evidence="1" type="ORF">C4618_07230</name>
</gene>
<evidence type="ECO:0008006" key="3">
    <source>
        <dbReference type="Google" id="ProtNLM"/>
    </source>
</evidence>
<reference evidence="1 2" key="1">
    <citation type="journal article" date="2018" name="Emerg. Microbes Infect.">
        <title>Phenotypic and molecular analysis of nontypeable Group B streptococci: identification of cps2a and hybrid cps2a/cps5 Group B streptococcal capsule gene clusters.</title>
        <authorList>
            <person name="Alhhazmi A."/>
            <person name="Tyrrell G.J."/>
        </authorList>
    </citation>
    <scope>NUCLEOTIDE SEQUENCE [LARGE SCALE GENOMIC DNA]</scope>
    <source>
        <strain evidence="1 2">PLGBS17</strain>
    </source>
</reference>
<dbReference type="InterPro" id="IPR011235">
    <property type="entry name" value="MepB-like"/>
</dbReference>
<dbReference type="EMBL" id="QHGZ01000158">
    <property type="protein sequence ID" value="RDY80789.1"/>
    <property type="molecule type" value="Genomic_DNA"/>
</dbReference>
<comment type="caution">
    <text evidence="1">The sequence shown here is derived from an EMBL/GenBank/DDBJ whole genome shotgun (WGS) entry which is preliminary data.</text>
</comment>
<evidence type="ECO:0000313" key="2">
    <source>
        <dbReference type="Proteomes" id="UP000256718"/>
    </source>
</evidence>
<proteinExistence type="predicted"/>
<dbReference type="InterPro" id="IPR038231">
    <property type="entry name" value="MepB-like_sf"/>
</dbReference>
<protein>
    <recommendedName>
        <fullName evidence="3">MepB protein</fullName>
    </recommendedName>
</protein>
<dbReference type="Gene3D" id="3.40.1350.140">
    <property type="entry name" value="MepB-like"/>
    <property type="match status" value="1"/>
</dbReference>
<sequence>MEIVELLREWYSSFEVKEEKWNEKYEGILIRIEGDRNYKRCRLAHKTASKMGYFTVFWQKDGNGKNIPFYEQDEVGDLIIVIKDGRRKGLFIIPKEVAVSKGILSSANSQGKMAMRFYPPWCSDLNRTALVTQRWQLNYFIDLSRNNEGVTT</sequence>
<dbReference type="PIRSF" id="PIRSF032285">
    <property type="entry name" value="UCP032285"/>
    <property type="match status" value="1"/>
</dbReference>
<accession>A0A3A6Q683</accession>
<evidence type="ECO:0000313" key="1">
    <source>
        <dbReference type="EMBL" id="RDY80789.1"/>
    </source>
</evidence>
<organism evidence="1 2">
    <name type="scientific">Streptococcus agalactiae</name>
    <dbReference type="NCBI Taxonomy" id="1311"/>
    <lineage>
        <taxon>Bacteria</taxon>
        <taxon>Bacillati</taxon>
        <taxon>Bacillota</taxon>
        <taxon>Bacilli</taxon>
        <taxon>Lactobacillales</taxon>
        <taxon>Streptococcaceae</taxon>
        <taxon>Streptococcus</taxon>
    </lineage>
</organism>
<dbReference type="AlphaFoldDB" id="A0A3A6Q683"/>
<dbReference type="Pfam" id="PF08877">
    <property type="entry name" value="MepB-like"/>
    <property type="match status" value="1"/>
</dbReference>
<name>A0A3A6Q683_STRAG</name>
<dbReference type="Proteomes" id="UP000256718">
    <property type="component" value="Unassembled WGS sequence"/>
</dbReference>